<sequence length="84" mass="9950">MSFIFKDAFDEIIEATNAQSKPELQKRIMRRANQDIRHIAKIDSWFDMRRKLEISYSGSPVMLPPNLIGIDQVWDDTNYIEYID</sequence>
<comment type="caution">
    <text evidence="1">The sequence shown here is derived from an EMBL/GenBank/DDBJ whole genome shotgun (WGS) entry which is preliminary data.</text>
</comment>
<accession>X0TG77</accession>
<feature type="non-terminal residue" evidence="1">
    <location>
        <position position="84"/>
    </location>
</feature>
<gene>
    <name evidence="1" type="ORF">S01H1_23705</name>
</gene>
<name>X0TG77_9ZZZZ</name>
<evidence type="ECO:0000313" key="1">
    <source>
        <dbReference type="EMBL" id="GAF87142.1"/>
    </source>
</evidence>
<protein>
    <submittedName>
        <fullName evidence="1">Uncharacterized protein</fullName>
    </submittedName>
</protein>
<organism evidence="1">
    <name type="scientific">marine sediment metagenome</name>
    <dbReference type="NCBI Taxonomy" id="412755"/>
    <lineage>
        <taxon>unclassified sequences</taxon>
        <taxon>metagenomes</taxon>
        <taxon>ecological metagenomes</taxon>
    </lineage>
</organism>
<dbReference type="AlphaFoldDB" id="X0TG77"/>
<reference evidence="1" key="1">
    <citation type="journal article" date="2014" name="Front. Microbiol.">
        <title>High frequency of phylogenetically diverse reductive dehalogenase-homologous genes in deep subseafloor sedimentary metagenomes.</title>
        <authorList>
            <person name="Kawai M."/>
            <person name="Futagami T."/>
            <person name="Toyoda A."/>
            <person name="Takaki Y."/>
            <person name="Nishi S."/>
            <person name="Hori S."/>
            <person name="Arai W."/>
            <person name="Tsubouchi T."/>
            <person name="Morono Y."/>
            <person name="Uchiyama I."/>
            <person name="Ito T."/>
            <person name="Fujiyama A."/>
            <person name="Inagaki F."/>
            <person name="Takami H."/>
        </authorList>
    </citation>
    <scope>NUCLEOTIDE SEQUENCE</scope>
    <source>
        <strain evidence="1">Expedition CK06-06</strain>
    </source>
</reference>
<proteinExistence type="predicted"/>
<dbReference type="EMBL" id="BARS01013787">
    <property type="protein sequence ID" value="GAF87142.1"/>
    <property type="molecule type" value="Genomic_DNA"/>
</dbReference>